<dbReference type="Pfam" id="PF22513">
    <property type="entry name" value="FitA-like_RHH"/>
    <property type="match status" value="1"/>
</dbReference>
<reference evidence="3" key="1">
    <citation type="submission" date="2017-08" db="EMBL/GenBank/DDBJ databases">
        <authorList>
            <person name="Imhoff J.F."/>
            <person name="Rahn T."/>
            <person name="Kuenzel S."/>
            <person name="Neulinger S.C."/>
        </authorList>
    </citation>
    <scope>NUCLEOTIDE SEQUENCE</scope>
    <source>
        <strain evidence="3">DSM 11080</strain>
    </source>
</reference>
<evidence type="ECO:0000259" key="2">
    <source>
        <dbReference type="Pfam" id="PF22513"/>
    </source>
</evidence>
<protein>
    <recommendedName>
        <fullName evidence="2">Antitoxin FitA-like ribbon-helix-helix domain-containing protein</fullName>
    </recommendedName>
</protein>
<name>A0AAJ0X9Y2_9GAMM</name>
<dbReference type="EMBL" id="NRSJ01000020">
    <property type="protein sequence ID" value="MBK1705246.1"/>
    <property type="molecule type" value="Genomic_DNA"/>
</dbReference>
<dbReference type="AlphaFoldDB" id="A0AAJ0X9Y2"/>
<sequence>MPAVTVKNLPDDLYQRLKTNAQAHHRSINGELIATLERALCVQRTDPEQQLAQIRALRRELDLPPLDLDAIRAAIESGRPASRHPSVHGRQRSTQGIS</sequence>
<accession>A0AAJ0X9Y2</accession>
<dbReference type="InterPro" id="IPR010985">
    <property type="entry name" value="Ribbon_hlx_hlx"/>
</dbReference>
<feature type="domain" description="Antitoxin FitA-like ribbon-helix-helix" evidence="2">
    <location>
        <begin position="2"/>
        <end position="40"/>
    </location>
</feature>
<dbReference type="SUPFAM" id="SSF47598">
    <property type="entry name" value="Ribbon-helix-helix"/>
    <property type="match status" value="1"/>
</dbReference>
<evidence type="ECO:0000313" key="3">
    <source>
        <dbReference type="EMBL" id="MBK1705246.1"/>
    </source>
</evidence>
<keyword evidence="4" id="KW-1185">Reference proteome</keyword>
<feature type="compositionally biased region" description="Basic residues" evidence="1">
    <location>
        <begin position="81"/>
        <end position="91"/>
    </location>
</feature>
<organism evidence="3 4">
    <name type="scientific">Halochromatium glycolicum</name>
    <dbReference type="NCBI Taxonomy" id="85075"/>
    <lineage>
        <taxon>Bacteria</taxon>
        <taxon>Pseudomonadati</taxon>
        <taxon>Pseudomonadota</taxon>
        <taxon>Gammaproteobacteria</taxon>
        <taxon>Chromatiales</taxon>
        <taxon>Chromatiaceae</taxon>
        <taxon>Halochromatium</taxon>
    </lineage>
</organism>
<feature type="region of interest" description="Disordered" evidence="1">
    <location>
        <begin position="74"/>
        <end position="98"/>
    </location>
</feature>
<reference evidence="3" key="2">
    <citation type="journal article" date="2020" name="Microorganisms">
        <title>Osmotic Adaptation and Compatible Solute Biosynthesis of Phototrophic Bacteria as Revealed from Genome Analyses.</title>
        <authorList>
            <person name="Imhoff J.F."/>
            <person name="Rahn T."/>
            <person name="Kunzel S."/>
            <person name="Keller A."/>
            <person name="Neulinger S.C."/>
        </authorList>
    </citation>
    <scope>NUCLEOTIDE SEQUENCE</scope>
    <source>
        <strain evidence="3">DSM 11080</strain>
    </source>
</reference>
<gene>
    <name evidence="3" type="ORF">CKO40_12000</name>
</gene>
<evidence type="ECO:0000313" key="4">
    <source>
        <dbReference type="Proteomes" id="UP001296776"/>
    </source>
</evidence>
<dbReference type="GO" id="GO:0006355">
    <property type="term" value="P:regulation of DNA-templated transcription"/>
    <property type="evidence" value="ECO:0007669"/>
    <property type="project" value="InterPro"/>
</dbReference>
<proteinExistence type="predicted"/>
<dbReference type="Gene3D" id="1.10.1220.10">
    <property type="entry name" value="Met repressor-like"/>
    <property type="match status" value="1"/>
</dbReference>
<comment type="caution">
    <text evidence="3">The sequence shown here is derived from an EMBL/GenBank/DDBJ whole genome shotgun (WGS) entry which is preliminary data.</text>
</comment>
<evidence type="ECO:0000256" key="1">
    <source>
        <dbReference type="SAM" id="MobiDB-lite"/>
    </source>
</evidence>
<dbReference type="InterPro" id="IPR013321">
    <property type="entry name" value="Arc_rbn_hlx_hlx"/>
</dbReference>
<dbReference type="InterPro" id="IPR053853">
    <property type="entry name" value="FitA-like_RHH"/>
</dbReference>
<dbReference type="Proteomes" id="UP001296776">
    <property type="component" value="Unassembled WGS sequence"/>
</dbReference>
<dbReference type="RefSeq" id="WP_200346461.1">
    <property type="nucleotide sequence ID" value="NZ_NRSJ01000020.1"/>
</dbReference>